<proteinExistence type="predicted"/>
<dbReference type="Proteomes" id="UP000591537">
    <property type="component" value="Unassembled WGS sequence"/>
</dbReference>
<evidence type="ECO:0000313" key="3">
    <source>
        <dbReference type="Proteomes" id="UP000591537"/>
    </source>
</evidence>
<accession>A0A7W9TI56</accession>
<organism evidence="2 3">
    <name type="scientific">Streptomyces paradoxus</name>
    <dbReference type="NCBI Taxonomy" id="66375"/>
    <lineage>
        <taxon>Bacteria</taxon>
        <taxon>Bacillati</taxon>
        <taxon>Actinomycetota</taxon>
        <taxon>Actinomycetes</taxon>
        <taxon>Kitasatosporales</taxon>
        <taxon>Streptomycetaceae</taxon>
        <taxon>Streptomyces</taxon>
    </lineage>
</organism>
<feature type="region of interest" description="Disordered" evidence="1">
    <location>
        <begin position="1"/>
        <end position="68"/>
    </location>
</feature>
<evidence type="ECO:0000313" key="2">
    <source>
        <dbReference type="EMBL" id="MBB6081074.1"/>
    </source>
</evidence>
<evidence type="ECO:0000256" key="1">
    <source>
        <dbReference type="SAM" id="MobiDB-lite"/>
    </source>
</evidence>
<reference evidence="2 3" key="1">
    <citation type="submission" date="2020-08" db="EMBL/GenBank/DDBJ databases">
        <title>Genomic Encyclopedia of Type Strains, Phase IV (KMG-IV): sequencing the most valuable type-strain genomes for metagenomic binning, comparative biology and taxonomic classification.</title>
        <authorList>
            <person name="Goeker M."/>
        </authorList>
    </citation>
    <scope>NUCLEOTIDE SEQUENCE [LARGE SCALE GENOMIC DNA]</scope>
    <source>
        <strain evidence="2 3">DSM 43350</strain>
    </source>
</reference>
<gene>
    <name evidence="2" type="ORF">HNR57_007025</name>
</gene>
<name>A0A7W9TI56_9ACTN</name>
<feature type="compositionally biased region" description="Acidic residues" evidence="1">
    <location>
        <begin position="1"/>
        <end position="11"/>
    </location>
</feature>
<protein>
    <submittedName>
        <fullName evidence="2">Uncharacterized protein</fullName>
    </submittedName>
</protein>
<dbReference type="EMBL" id="JACHGV010000015">
    <property type="protein sequence ID" value="MBB6081074.1"/>
    <property type="molecule type" value="Genomic_DNA"/>
</dbReference>
<keyword evidence="3" id="KW-1185">Reference proteome</keyword>
<comment type="caution">
    <text evidence="2">The sequence shown here is derived from an EMBL/GenBank/DDBJ whole genome shotgun (WGS) entry which is preliminary data.</text>
</comment>
<feature type="compositionally biased region" description="Polar residues" evidence="1">
    <location>
        <begin position="37"/>
        <end position="49"/>
    </location>
</feature>
<sequence>MTVAGEADDGSDPFVVDDTSPETAADDPPCAYAAMTHSMSLGTGGSSPVSPVRTPDCPGQGKPDRSVC</sequence>
<dbReference type="AlphaFoldDB" id="A0A7W9TI56"/>